<protein>
    <recommendedName>
        <fullName evidence="1">Aminotransferase class V domain-containing protein</fullName>
    </recommendedName>
</protein>
<dbReference type="Pfam" id="PF00266">
    <property type="entry name" value="Aminotran_5"/>
    <property type="match status" value="1"/>
</dbReference>
<sequence length="76" mass="8419">MVSLNFPNQDNGEIAYLLSKDYGISTRCGLHCAPSAHKTLGTFPDGTVRFSFSSFNTFEEVHYTVNAIKTITSKLK</sequence>
<accession>A0A645J5I5</accession>
<feature type="domain" description="Aminotransferase class V" evidence="1">
    <location>
        <begin position="1"/>
        <end position="62"/>
    </location>
</feature>
<dbReference type="InterPro" id="IPR015422">
    <property type="entry name" value="PyrdxlP-dep_Trfase_small"/>
</dbReference>
<dbReference type="EMBL" id="VSSQ01132445">
    <property type="protein sequence ID" value="MPN58985.1"/>
    <property type="molecule type" value="Genomic_DNA"/>
</dbReference>
<evidence type="ECO:0000313" key="2">
    <source>
        <dbReference type="EMBL" id="MPN58985.1"/>
    </source>
</evidence>
<gene>
    <name evidence="2" type="ORF">SDC9_206702</name>
</gene>
<evidence type="ECO:0000259" key="1">
    <source>
        <dbReference type="Pfam" id="PF00266"/>
    </source>
</evidence>
<dbReference type="SUPFAM" id="SSF53383">
    <property type="entry name" value="PLP-dependent transferases"/>
    <property type="match status" value="1"/>
</dbReference>
<reference evidence="2" key="1">
    <citation type="submission" date="2019-08" db="EMBL/GenBank/DDBJ databases">
        <authorList>
            <person name="Kucharzyk K."/>
            <person name="Murdoch R.W."/>
            <person name="Higgins S."/>
            <person name="Loffler F."/>
        </authorList>
    </citation>
    <scope>NUCLEOTIDE SEQUENCE</scope>
</reference>
<dbReference type="Gene3D" id="3.90.1150.10">
    <property type="entry name" value="Aspartate Aminotransferase, domain 1"/>
    <property type="match status" value="1"/>
</dbReference>
<comment type="caution">
    <text evidence="2">The sequence shown here is derived from an EMBL/GenBank/DDBJ whole genome shotgun (WGS) entry which is preliminary data.</text>
</comment>
<dbReference type="InterPro" id="IPR015424">
    <property type="entry name" value="PyrdxlP-dep_Trfase"/>
</dbReference>
<dbReference type="InterPro" id="IPR000192">
    <property type="entry name" value="Aminotrans_V_dom"/>
</dbReference>
<proteinExistence type="predicted"/>
<name>A0A645J5I5_9ZZZZ</name>
<dbReference type="AlphaFoldDB" id="A0A645J5I5"/>
<organism evidence="2">
    <name type="scientific">bioreactor metagenome</name>
    <dbReference type="NCBI Taxonomy" id="1076179"/>
    <lineage>
        <taxon>unclassified sequences</taxon>
        <taxon>metagenomes</taxon>
        <taxon>ecological metagenomes</taxon>
    </lineage>
</organism>